<dbReference type="PROSITE" id="PS51257">
    <property type="entry name" value="PROKAR_LIPOPROTEIN"/>
    <property type="match status" value="1"/>
</dbReference>
<dbReference type="AlphaFoldDB" id="A0A6H0S9M0"/>
<reference evidence="2 3" key="1">
    <citation type="submission" date="2019-04" db="EMBL/GenBank/DDBJ databases">
        <title>Draft, Whole-Genome Sequence of the Anthracene-degrading Mycobacterium frederiksbergense LB501T, Isolated from a Polycyclic Aromatic Hydrocarbon (PAH)-Contaminated Soil.</title>
        <authorList>
            <person name="Augelletti F."/>
        </authorList>
    </citation>
    <scope>NUCLEOTIDE SEQUENCE [LARGE SCALE GENOMIC DNA]</scope>
    <source>
        <strain evidence="2 3">LB 501T</strain>
    </source>
</reference>
<dbReference type="EMBL" id="CP038799">
    <property type="protein sequence ID" value="QIV84213.1"/>
    <property type="molecule type" value="Genomic_DNA"/>
</dbReference>
<proteinExistence type="predicted"/>
<gene>
    <name evidence="2" type="ORF">EXE63_27540</name>
</gene>
<dbReference type="KEGG" id="mfre:EXE63_27540"/>
<organism evidence="2 3">
    <name type="scientific">Mycolicibacterium frederiksbergense</name>
    <dbReference type="NCBI Taxonomy" id="117567"/>
    <lineage>
        <taxon>Bacteria</taxon>
        <taxon>Bacillati</taxon>
        <taxon>Actinomycetota</taxon>
        <taxon>Actinomycetes</taxon>
        <taxon>Mycobacteriales</taxon>
        <taxon>Mycobacteriaceae</taxon>
        <taxon>Mycolicibacterium</taxon>
    </lineage>
</organism>
<keyword evidence="1" id="KW-0732">Signal</keyword>
<keyword evidence="3" id="KW-1185">Reference proteome</keyword>
<evidence type="ECO:0000313" key="3">
    <source>
        <dbReference type="Proteomes" id="UP000501849"/>
    </source>
</evidence>
<feature type="signal peptide" evidence="1">
    <location>
        <begin position="1"/>
        <end position="19"/>
    </location>
</feature>
<accession>A0A6H0S9M0</accession>
<evidence type="ECO:0000313" key="2">
    <source>
        <dbReference type="EMBL" id="QIV84213.1"/>
    </source>
</evidence>
<dbReference type="Proteomes" id="UP000501849">
    <property type="component" value="Chromosome"/>
</dbReference>
<evidence type="ECO:0008006" key="4">
    <source>
        <dbReference type="Google" id="ProtNLM"/>
    </source>
</evidence>
<dbReference type="RefSeq" id="WP_168144559.1">
    <property type="nucleotide sequence ID" value="NZ_CP038799.1"/>
</dbReference>
<feature type="chain" id="PRO_5038482120" description="Lipoprotein" evidence="1">
    <location>
        <begin position="20"/>
        <end position="314"/>
    </location>
</feature>
<evidence type="ECO:0000256" key="1">
    <source>
        <dbReference type="SAM" id="SignalP"/>
    </source>
</evidence>
<sequence length="314" mass="33847">MIRAKLVAFTALVALVVVGCTPPDRSTVAEQIADQIPLLPGVDAVAHDYVNDFENGAQLNLEINVGTASEQQIAAVASRVHELMGDSFAGHRNRITYALAEGSIVDKRPMTNAESVSVAARMLRSVRPQIIDGTIEVRLDESRMTVDMLRGPADTDQAVRSLAVVIDSLDATLPVVAEIRSPEPALHSSWTVWLPLSPAEVSRVISLRDSLPVVVFQLEVRGATIVDLVVELGDPTQAYDNAAATLAAVRPSREHPVGIQWRLAGAPSRETGRFFACSEPASPPSPAVATFETMKQWFDGQYAHCSAGPTWPQR</sequence>
<protein>
    <recommendedName>
        <fullName evidence="4">Lipoprotein</fullName>
    </recommendedName>
</protein>
<name>A0A6H0S9M0_9MYCO</name>